<evidence type="ECO:0000256" key="8">
    <source>
        <dbReference type="PIRSR" id="PIRSR618044-2"/>
    </source>
</evidence>
<feature type="active site" description="Acyl-ester intermediate" evidence="7">
    <location>
        <position position="70"/>
    </location>
</feature>
<dbReference type="InterPro" id="IPR018044">
    <property type="entry name" value="Peptidase_S11"/>
</dbReference>
<feature type="domain" description="Peptidase S11 D-alanyl-D-alanine carboxypeptidase A N-terminal" evidence="11">
    <location>
        <begin position="38"/>
        <end position="278"/>
    </location>
</feature>
<dbReference type="PANTHER" id="PTHR21581:SF33">
    <property type="entry name" value="D-ALANYL-D-ALANINE CARBOXYPEPTIDASE DACB"/>
    <property type="match status" value="1"/>
</dbReference>
<evidence type="ECO:0000256" key="6">
    <source>
        <dbReference type="ARBA" id="ARBA00023316"/>
    </source>
</evidence>
<keyword evidence="6" id="KW-0961">Cell wall biogenesis/degradation</keyword>
<dbReference type="InterPro" id="IPR012338">
    <property type="entry name" value="Beta-lactam/transpept-like"/>
</dbReference>
<keyword evidence="2 10" id="KW-0732">Signal</keyword>
<dbReference type="PANTHER" id="PTHR21581">
    <property type="entry name" value="D-ALANYL-D-ALANINE CARBOXYPEPTIDASE"/>
    <property type="match status" value="1"/>
</dbReference>
<feature type="chain" id="PRO_5039431693" evidence="10">
    <location>
        <begin position="34"/>
        <end position="312"/>
    </location>
</feature>
<evidence type="ECO:0000256" key="3">
    <source>
        <dbReference type="ARBA" id="ARBA00022801"/>
    </source>
</evidence>
<evidence type="ECO:0000313" key="13">
    <source>
        <dbReference type="Proteomes" id="UP000419138"/>
    </source>
</evidence>
<dbReference type="InterPro" id="IPR001967">
    <property type="entry name" value="Peptidase_S11_N"/>
</dbReference>
<dbReference type="AlphaFoldDB" id="A0A646KSG8"/>
<dbReference type="Proteomes" id="UP000419138">
    <property type="component" value="Unassembled WGS sequence"/>
</dbReference>
<reference evidence="12 13" key="1">
    <citation type="submission" date="2019-05" db="EMBL/GenBank/DDBJ databases">
        <title>Comparative genomics and metabolomics analyses of clavulanic acid producing Streptomyces species provides insight into specialized metabolism and evolution of beta-lactam biosynthetic gene clusters.</title>
        <authorList>
            <person name="Moore M.A."/>
            <person name="Cruz-Morales P."/>
            <person name="Barona Gomez F."/>
            <person name="Kapil T."/>
        </authorList>
    </citation>
    <scope>NUCLEOTIDE SEQUENCE [LARGE SCALE GENOMIC DNA]</scope>
    <source>
        <strain evidence="12 13">NRRL 5741</strain>
    </source>
</reference>
<evidence type="ECO:0000256" key="4">
    <source>
        <dbReference type="ARBA" id="ARBA00022960"/>
    </source>
</evidence>
<dbReference type="RefSeq" id="WP_153526265.1">
    <property type="nucleotide sequence ID" value="NZ_VCLA01000197.1"/>
</dbReference>
<protein>
    <submittedName>
        <fullName evidence="12">D-alanyl-D-alanine carboxypeptidase</fullName>
    </submittedName>
</protein>
<comment type="caution">
    <text evidence="12">The sequence shown here is derived from an EMBL/GenBank/DDBJ whole genome shotgun (WGS) entry which is preliminary data.</text>
</comment>
<dbReference type="GO" id="GO:0009252">
    <property type="term" value="P:peptidoglycan biosynthetic process"/>
    <property type="evidence" value="ECO:0007669"/>
    <property type="project" value="UniProtKB-KW"/>
</dbReference>
<keyword evidence="5" id="KW-0573">Peptidoglycan synthesis</keyword>
<keyword evidence="3" id="KW-0378">Hydrolase</keyword>
<keyword evidence="4" id="KW-0133">Cell shape</keyword>
<evidence type="ECO:0000259" key="11">
    <source>
        <dbReference type="Pfam" id="PF00768"/>
    </source>
</evidence>
<gene>
    <name evidence="12" type="ORF">FF041_34075</name>
</gene>
<evidence type="ECO:0000256" key="1">
    <source>
        <dbReference type="ARBA" id="ARBA00007164"/>
    </source>
</evidence>
<dbReference type="EMBL" id="VCLA01000197">
    <property type="protein sequence ID" value="MQT04987.1"/>
    <property type="molecule type" value="Genomic_DNA"/>
</dbReference>
<dbReference type="GO" id="GO:0006508">
    <property type="term" value="P:proteolysis"/>
    <property type="evidence" value="ECO:0007669"/>
    <property type="project" value="InterPro"/>
</dbReference>
<keyword evidence="13" id="KW-1185">Reference proteome</keyword>
<dbReference type="OrthoDB" id="3530815at2"/>
<dbReference type="GO" id="GO:0071555">
    <property type="term" value="P:cell wall organization"/>
    <property type="evidence" value="ECO:0007669"/>
    <property type="project" value="UniProtKB-KW"/>
</dbReference>
<dbReference type="GO" id="GO:0008360">
    <property type="term" value="P:regulation of cell shape"/>
    <property type="evidence" value="ECO:0007669"/>
    <property type="project" value="UniProtKB-KW"/>
</dbReference>
<keyword evidence="12" id="KW-0121">Carboxypeptidase</keyword>
<dbReference type="Gene3D" id="3.40.710.10">
    <property type="entry name" value="DD-peptidase/beta-lactamase superfamily"/>
    <property type="match status" value="1"/>
</dbReference>
<dbReference type="Pfam" id="PF00768">
    <property type="entry name" value="Peptidase_S11"/>
    <property type="match status" value="1"/>
</dbReference>
<feature type="active site" evidence="7">
    <location>
        <position position="131"/>
    </location>
</feature>
<evidence type="ECO:0000313" key="12">
    <source>
        <dbReference type="EMBL" id="MQT04987.1"/>
    </source>
</evidence>
<dbReference type="PRINTS" id="PR00725">
    <property type="entry name" value="DADACBPTASE1"/>
</dbReference>
<feature type="signal peptide" evidence="10">
    <location>
        <begin position="1"/>
        <end position="33"/>
    </location>
</feature>
<dbReference type="SUPFAM" id="SSF56601">
    <property type="entry name" value="beta-lactamase/transpeptidase-like"/>
    <property type="match status" value="1"/>
</dbReference>
<sequence>MILNNTRGRRVATVVLASGLLLTVSPLSAPVQAAAKPKPSISGAGGYLMDLDTGKVLYSKGNGTRREMASTTKIATALTVLTLKGVDLDRKVTIKQEYRDYIVREKGSTADLKTGDRVTVRQLLHGLMLRSGCDAAYALADALGKGSTRSERTKSFIGMMNKKVASLGLKDTKFDSFDGISPGGKTYTTPSDLTKLTQHAFKNKIFRAVVKKKFYTGKAPAANGGTRTYSWENSNTLLGSYRGTVGVKTGTGSKAGPCLVFAATRGSKTYVGVILNGKDRFNDAAKLMDYGFGSNDAKSLKLRTLRPETSPN</sequence>
<evidence type="ECO:0000256" key="10">
    <source>
        <dbReference type="SAM" id="SignalP"/>
    </source>
</evidence>
<evidence type="ECO:0000256" key="7">
    <source>
        <dbReference type="PIRSR" id="PIRSR618044-1"/>
    </source>
</evidence>
<dbReference type="GO" id="GO:0009002">
    <property type="term" value="F:serine-type D-Ala-D-Ala carboxypeptidase activity"/>
    <property type="evidence" value="ECO:0007669"/>
    <property type="project" value="InterPro"/>
</dbReference>
<evidence type="ECO:0000256" key="5">
    <source>
        <dbReference type="ARBA" id="ARBA00022984"/>
    </source>
</evidence>
<name>A0A646KSG8_STRJU</name>
<proteinExistence type="inferred from homology"/>
<feature type="binding site" evidence="8">
    <location>
        <position position="248"/>
    </location>
    <ligand>
        <name>substrate</name>
    </ligand>
</feature>
<keyword evidence="12" id="KW-0645">Protease</keyword>
<accession>A0A646KSG8</accession>
<organism evidence="12 13">
    <name type="scientific">Streptomyces jumonjinensis</name>
    <dbReference type="NCBI Taxonomy" id="1945"/>
    <lineage>
        <taxon>Bacteria</taxon>
        <taxon>Bacillati</taxon>
        <taxon>Actinomycetota</taxon>
        <taxon>Actinomycetes</taxon>
        <taxon>Kitasatosporales</taxon>
        <taxon>Streptomycetaceae</taxon>
        <taxon>Streptomyces</taxon>
    </lineage>
</organism>
<evidence type="ECO:0000256" key="2">
    <source>
        <dbReference type="ARBA" id="ARBA00022729"/>
    </source>
</evidence>
<comment type="similarity">
    <text evidence="1 9">Belongs to the peptidase S11 family.</text>
</comment>
<evidence type="ECO:0000256" key="9">
    <source>
        <dbReference type="RuleBase" id="RU004016"/>
    </source>
</evidence>
<feature type="active site" description="Proton acceptor" evidence="7">
    <location>
        <position position="73"/>
    </location>
</feature>